<evidence type="ECO:0000313" key="6">
    <source>
        <dbReference type="Proteomes" id="UP000315995"/>
    </source>
</evidence>
<gene>
    <name evidence="5" type="ORF">FIV42_10030</name>
</gene>
<accession>A0A4Y6PSG9</accession>
<evidence type="ECO:0000259" key="4">
    <source>
        <dbReference type="SMART" id="SM01360"/>
    </source>
</evidence>
<reference evidence="5 6" key="1">
    <citation type="submission" date="2019-06" db="EMBL/GenBank/DDBJ databases">
        <title>Persicimonas caeni gen. nov., sp. nov., a predatory bacterium isolated from solar saltern.</title>
        <authorList>
            <person name="Wang S."/>
        </authorList>
    </citation>
    <scope>NUCLEOTIDE SEQUENCE [LARGE SCALE GENOMIC DNA]</scope>
    <source>
        <strain evidence="5 6">YN101</strain>
    </source>
</reference>
<sequence length="1909" mass="212660">MDGKVMMVRAATWVLLATLLAVSPSGCVEYDAEADGEASASSDEVVEEAGELDEVVDKVAASKLPTAATLEADFRTDGPEEVLPRAFVVEFSHDIVARTGRELNGETEIAIEPTLAGRWTFDKRDRLVFRPSDKLEPGDAYKVTIESIGVERTTKNDAGEEEVAVTRLEPRKAWSHTYELPKFELVRMMTPVAVTDKSQAQVDLLFSAPVDPKTVDKYANWRVNGTVAYNVSYARGDKPHVVRATITASAFMKEKGYASVELALAGGLPFDEAHSIRAPAANEHKSVAFGERVQVENVALEEGVDGYYIYVICDDAAVAGGDVYFRNVIGYRDYRVSQRCTPDVDSAKRHIDIEPNVDFDIAPAAAGFQIRGDFKPDNYTVRLRPGLRTIDGGVLDKVVEREYDVGKRSSVVQLVGEGRYIPPEAWNNLAIRHRNVDELEVEVRHIPRENLVFWMSGYRESATARTSNLVGKTTLEPRGKQDVVETLFVDIGDFVGQRKPGVYEVHIRDKNSNSRDTARLLLTDINLLAKRSAKKPDASWSDEVFVWAVDMHTSRPKRGVDVKLIRQSGFVMARCKTGRKGTCRLDVPKKDVDPNAPFAIVASKGDDVTYLKYGELETQLTGADTGGEPYLSPKPYRAAVYGDRDLYRPAEEVHLVGVLRNHGQRAPKKGLPVEYELFDARGRTAESGVVETNEAGVIAVDYQLSDISPTGRWRLRLLVGKKRVAQHDFYVEEFVPERMEVDVEALSEAFYPEDDAKFGVHARYLFGASAKGSNVELRCRLEPKTFQPAGFEGYKFGPAAFEDADHRAVDLGKAVGTIGDDDIATLDCPEVDVAGSTGGRIVATASVFEAGSGRTTDEQASAWFHPTHYYIGLKADVQKVEDGKPVTINGVVVTPDGKPYKEADEVELEIVNLLRNYSWYYHRSRGSHSRRSRWQPLITETKKVAVQDGKFELQITPHEVRDGFAVRARSGKAETALQLETNRRYYWSWWRSRRNNSRTERVEDPTQLEIEGPDEIQVGKRHTIRFNSPYKGRALLTLETHRVVEHDWKEVEPGENTWTFTLDERVPNAYATVFLIKDPHLDSKMAFLPERAFGAKSLAVDRSPYRHKLEVAAPKEVRPNSRLEVVVDAGKLREPMYVTVAAVDEGILSLNNYETPDLTDQLIAKRALGVTTFDTVGWNVQMPEAGQNGPPGGGSGEGGSHHTGRIMPVKPVALWSGLVKLPRSGRKTIAFDVPNYRGELRVMAIAATNKKVASTETAVKVRDPLSIQTTTPRFLTAGDTVQIPVFVTNTTGKAQKVEVAIDAEAIELPGSTFLDELLAPVAFKADTKSATVADGESHTFVFEAKTRARSGGARFKVVARGEGIRSTDQTQLPIHPKQPRERLIQSIKLEDGKTDLSKHLKGWERHTERSTLWVSHIPYGRAFDHLKYLVRYPYGCVEQTSSSTRPMLFLSELMRAADPEGAYSKEQIDERVEAGVNRLLSMQTSQGGFGYWPGARRPDVWGTTIATHTLLDAKKAGYDIPQERLDDALEWLRNQVDNKNYRWANGYTQYVLALTGRANKGTIRRAIDRYEAKTRGWKSEQLYLLKAALYLAGDRRYEDDLKSPRLDADSGERTSWRSYYSDLRRKGFQLNVFVDLFGHDAAGEPLMKAVARGLSEHGYGRYNTQEVTWGVTGLGKWSKTGSNGIKRAVLKADGKKVPAAVNNSHGVSWSLARAADFGSLEIDVQSKGRKTDGRKKGELYLVISSEGVRRKPTVSYGGKGLEVSREFLGTDGQALDKSAHRLGDLAYVRLTVKNTSGRSQQNIALVDRVPAGWEIQNPRHNKNHRALRALYSKRTWSRDYMDVRDSKIAIFGNLSRYEEAQVVYPVRATLAGEFTVPSVHAESMYDADVWARKKRESITVKGPWSGLVD</sequence>
<dbReference type="SMART" id="SM01419">
    <property type="entry name" value="Thiol-ester_cl"/>
    <property type="match status" value="1"/>
</dbReference>
<dbReference type="EMBL" id="CP041186">
    <property type="protein sequence ID" value="QDG51059.1"/>
    <property type="molecule type" value="Genomic_DNA"/>
</dbReference>
<dbReference type="Pfam" id="PF07678">
    <property type="entry name" value="TED_complement"/>
    <property type="match status" value="1"/>
</dbReference>
<feature type="domain" description="Alpha-2-macroglobulin" evidence="4">
    <location>
        <begin position="1212"/>
        <end position="1301"/>
    </location>
</feature>
<dbReference type="PANTHER" id="PTHR40094:SF1">
    <property type="entry name" value="UBIQUITIN DOMAIN-CONTAINING PROTEIN"/>
    <property type="match status" value="1"/>
</dbReference>
<dbReference type="Gene3D" id="2.60.40.3710">
    <property type="match status" value="1"/>
</dbReference>
<feature type="domain" description="Alpha-2-macroglobulin bait region" evidence="3">
    <location>
        <begin position="1008"/>
        <end position="1150"/>
    </location>
</feature>
<evidence type="ECO:0000313" key="5">
    <source>
        <dbReference type="EMBL" id="QDG51059.1"/>
    </source>
</evidence>
<dbReference type="Pfam" id="PF01835">
    <property type="entry name" value="MG2"/>
    <property type="match status" value="1"/>
</dbReference>
<dbReference type="InterPro" id="IPR051802">
    <property type="entry name" value="YfhM-like"/>
</dbReference>
<dbReference type="SMART" id="SM01359">
    <property type="entry name" value="A2M_N_2"/>
    <property type="match status" value="1"/>
</dbReference>
<dbReference type="Proteomes" id="UP000315995">
    <property type="component" value="Chromosome"/>
</dbReference>
<evidence type="ECO:0000256" key="1">
    <source>
        <dbReference type="ARBA" id="ARBA00010556"/>
    </source>
</evidence>
<dbReference type="InterPro" id="IPR002890">
    <property type="entry name" value="MG2"/>
</dbReference>
<keyword evidence="2" id="KW-0732">Signal</keyword>
<dbReference type="InterPro" id="IPR047565">
    <property type="entry name" value="Alpha-macroglob_thiol-ester_cl"/>
</dbReference>
<organism evidence="5 6">
    <name type="scientific">Persicimonas caeni</name>
    <dbReference type="NCBI Taxonomy" id="2292766"/>
    <lineage>
        <taxon>Bacteria</taxon>
        <taxon>Deltaproteobacteria</taxon>
        <taxon>Bradymonadales</taxon>
        <taxon>Bradymonadaceae</taxon>
        <taxon>Persicimonas</taxon>
    </lineage>
</organism>
<keyword evidence="6" id="KW-1185">Reference proteome</keyword>
<feature type="signal peptide" evidence="2">
    <location>
        <begin position="1"/>
        <end position="27"/>
    </location>
</feature>
<accession>A0A5B8Y332</accession>
<dbReference type="InterPro" id="IPR001599">
    <property type="entry name" value="Macroglobln_a2"/>
</dbReference>
<proteinExistence type="inferred from homology"/>
<dbReference type="PANTHER" id="PTHR40094">
    <property type="entry name" value="ALPHA-2-MACROGLOBULIN HOMOLOG"/>
    <property type="match status" value="1"/>
</dbReference>
<dbReference type="Pfam" id="PF17973">
    <property type="entry name" value="bMG10"/>
    <property type="match status" value="1"/>
</dbReference>
<dbReference type="InterPro" id="IPR041246">
    <property type="entry name" value="Bact_MG10"/>
</dbReference>
<dbReference type="CDD" id="cd02891">
    <property type="entry name" value="A2M_like"/>
    <property type="match status" value="1"/>
</dbReference>
<evidence type="ECO:0000259" key="3">
    <source>
        <dbReference type="SMART" id="SM01359"/>
    </source>
</evidence>
<dbReference type="GO" id="GO:0005615">
    <property type="term" value="C:extracellular space"/>
    <property type="evidence" value="ECO:0007669"/>
    <property type="project" value="InterPro"/>
</dbReference>
<dbReference type="Pfam" id="PF00207">
    <property type="entry name" value="A2M"/>
    <property type="match status" value="1"/>
</dbReference>
<protein>
    <recommendedName>
        <fullName evidence="7">Alpha-2-macroglobulin</fullName>
    </recommendedName>
</protein>
<dbReference type="RefSeq" id="WP_141197546.1">
    <property type="nucleotide sequence ID" value="NZ_CP041186.1"/>
</dbReference>
<dbReference type="Pfam" id="PF17972">
    <property type="entry name" value="bMG5"/>
    <property type="match status" value="1"/>
</dbReference>
<dbReference type="InterPro" id="IPR011626">
    <property type="entry name" value="Alpha-macroglobulin_TED"/>
</dbReference>
<dbReference type="SUPFAM" id="SSF48239">
    <property type="entry name" value="Terpenoid cyclases/Protein prenyltransferases"/>
    <property type="match status" value="1"/>
</dbReference>
<dbReference type="Gene3D" id="2.60.40.1930">
    <property type="match status" value="1"/>
</dbReference>
<dbReference type="InterPro" id="IPR011625">
    <property type="entry name" value="A2M_N_BRD"/>
</dbReference>
<feature type="chain" id="PRO_5030106360" description="Alpha-2-macroglobulin" evidence="2">
    <location>
        <begin position="28"/>
        <end position="1909"/>
    </location>
</feature>
<comment type="similarity">
    <text evidence="1">Belongs to the protease inhibitor I39 (alpha-2-macroglobulin) family. Bacterial alpha-2-macroglobulin subfamily.</text>
</comment>
<evidence type="ECO:0000256" key="2">
    <source>
        <dbReference type="SAM" id="SignalP"/>
    </source>
</evidence>
<dbReference type="InterPro" id="IPR008930">
    <property type="entry name" value="Terpenoid_cyclase/PrenylTrfase"/>
</dbReference>
<dbReference type="OrthoDB" id="9767116at2"/>
<evidence type="ECO:0008006" key="7">
    <source>
        <dbReference type="Google" id="ProtNLM"/>
    </source>
</evidence>
<name>A0A4Y6PSG9_PERCE</name>
<dbReference type="SMART" id="SM01360">
    <property type="entry name" value="A2M"/>
    <property type="match status" value="1"/>
</dbReference>
<dbReference type="Gene3D" id="1.50.10.20">
    <property type="match status" value="1"/>
</dbReference>
<dbReference type="Pfam" id="PF07703">
    <property type="entry name" value="A2M_BRD"/>
    <property type="match status" value="1"/>
</dbReference>
<dbReference type="InterPro" id="IPR041203">
    <property type="entry name" value="Bact_A2M_MG5"/>
</dbReference>
<dbReference type="GO" id="GO:0004866">
    <property type="term" value="F:endopeptidase inhibitor activity"/>
    <property type="evidence" value="ECO:0007669"/>
    <property type="project" value="InterPro"/>
</dbReference>